<accession>A0A5C8UN17</accession>
<dbReference type="Proteomes" id="UP000321379">
    <property type="component" value="Unassembled WGS sequence"/>
</dbReference>
<evidence type="ECO:0000313" key="2">
    <source>
        <dbReference type="Proteomes" id="UP000321379"/>
    </source>
</evidence>
<sequence length="661" mass="70957">MSEASTTLIERIASAAECSQEIVEQTLNDYGLNLTTSNRRRRSIRLDRLRVRGDKAGAVEAGAFDETFDFGLGVTVIAADNLRGKTSILEVLTLVLRGEPRNLQADVLSWLKEVSLDVHINGQPIGFRLSLDTSEVTEGRILAGTIADLAASDDSIAAGTTELASAQSSDEWAEQVGAFMMTQLGLEEMQVFNRARNDDEAGIIKSHGWPAYFGVLYPPSGADTILLGSTAGDQLPVRMMQVFLDMPEATRSMRVRALAQRLDSEFKAEQRRGRDTNTAIAKQLQDARDRSASAETRLEALSNQIPAESLQDLIGLAADAGARVAAARQAVEAAATAFGDAQIARVADEKALNGLRESKAASALFHGLNPQFCPRCETPISAQRRSREHDDHHCAVCDTTLHLDEEDDYAERETQAIEALAATRAAEKALDAAKNKSHYDFSAAQDDLNSVDGRIAQAQSVRQMTERIEAEHEFAAATAVVEALQAMTPEEAEPPVSVVVLSAASEILKDEIAQVSAALYSDLSDATRDLALAFGISELESIKIKGNGNMDVTKGGGARSSFSSQSPGERLRLRYALVVALLRTARTRDIAGHPGLLLLDSLKAEEVQDDHAQTLLQGLVTAAAEEPGLQILVTTADKSLAAAVSGVSGTIEPKPNRTTLF</sequence>
<dbReference type="AlphaFoldDB" id="A0A5C8UN17"/>
<dbReference type="InterPro" id="IPR027417">
    <property type="entry name" value="P-loop_NTPase"/>
</dbReference>
<name>A0A5C8UN17_9MICO</name>
<evidence type="ECO:0000313" key="1">
    <source>
        <dbReference type="EMBL" id="TXN29776.1"/>
    </source>
</evidence>
<proteinExistence type="predicted"/>
<dbReference type="Gene3D" id="3.40.50.300">
    <property type="entry name" value="P-loop containing nucleotide triphosphate hydrolases"/>
    <property type="match status" value="2"/>
</dbReference>
<organism evidence="1 2">
    <name type="scientific">Lacisediminihabitans profunda</name>
    <dbReference type="NCBI Taxonomy" id="2594790"/>
    <lineage>
        <taxon>Bacteria</taxon>
        <taxon>Bacillati</taxon>
        <taxon>Actinomycetota</taxon>
        <taxon>Actinomycetes</taxon>
        <taxon>Micrococcales</taxon>
        <taxon>Microbacteriaceae</taxon>
        <taxon>Lacisediminihabitans</taxon>
    </lineage>
</organism>
<protein>
    <submittedName>
        <fullName evidence="1">Uncharacterized protein</fullName>
    </submittedName>
</protein>
<dbReference type="EMBL" id="VRMG01000008">
    <property type="protein sequence ID" value="TXN29776.1"/>
    <property type="molecule type" value="Genomic_DNA"/>
</dbReference>
<comment type="caution">
    <text evidence="1">The sequence shown here is derived from an EMBL/GenBank/DDBJ whole genome shotgun (WGS) entry which is preliminary data.</text>
</comment>
<keyword evidence="2" id="KW-1185">Reference proteome</keyword>
<reference evidence="1 2" key="1">
    <citation type="submission" date="2019-08" db="EMBL/GenBank/DDBJ databases">
        <title>Bacterial whole genome sequence for Glaciihabitans sp. CHu50b-6-2.</title>
        <authorList>
            <person name="Jin L."/>
        </authorList>
    </citation>
    <scope>NUCLEOTIDE SEQUENCE [LARGE SCALE GENOMIC DNA]</scope>
    <source>
        <strain evidence="1 2">CHu50b-6-2</strain>
    </source>
</reference>
<dbReference type="RefSeq" id="WP_147783820.1">
    <property type="nucleotide sequence ID" value="NZ_VRMG01000008.1"/>
</dbReference>
<dbReference type="SUPFAM" id="SSF52540">
    <property type="entry name" value="P-loop containing nucleoside triphosphate hydrolases"/>
    <property type="match status" value="1"/>
</dbReference>
<gene>
    <name evidence="1" type="ORF">FVP33_11545</name>
</gene>